<protein>
    <submittedName>
        <fullName evidence="2">Uncharacterized protein</fullName>
    </submittedName>
</protein>
<dbReference type="AlphaFoldDB" id="A0A6J4PHV0"/>
<proteinExistence type="predicted"/>
<feature type="non-terminal residue" evidence="2">
    <location>
        <position position="1"/>
    </location>
</feature>
<evidence type="ECO:0000313" key="2">
    <source>
        <dbReference type="EMBL" id="CAA9415108.1"/>
    </source>
</evidence>
<feature type="non-terminal residue" evidence="2">
    <location>
        <position position="314"/>
    </location>
</feature>
<feature type="region of interest" description="Disordered" evidence="1">
    <location>
        <begin position="137"/>
        <end position="314"/>
    </location>
</feature>
<feature type="region of interest" description="Disordered" evidence="1">
    <location>
        <begin position="1"/>
        <end position="47"/>
    </location>
</feature>
<organism evidence="2">
    <name type="scientific">uncultured Quadrisphaera sp</name>
    <dbReference type="NCBI Taxonomy" id="904978"/>
    <lineage>
        <taxon>Bacteria</taxon>
        <taxon>Bacillati</taxon>
        <taxon>Actinomycetota</taxon>
        <taxon>Actinomycetes</taxon>
        <taxon>Kineosporiales</taxon>
        <taxon>Kineosporiaceae</taxon>
        <taxon>Quadrisphaera</taxon>
        <taxon>environmental samples</taxon>
    </lineage>
</organism>
<feature type="compositionally biased region" description="Basic residues" evidence="1">
    <location>
        <begin position="219"/>
        <end position="240"/>
    </location>
</feature>
<reference evidence="2" key="1">
    <citation type="submission" date="2020-02" db="EMBL/GenBank/DDBJ databases">
        <authorList>
            <person name="Meier V. D."/>
        </authorList>
    </citation>
    <scope>NUCLEOTIDE SEQUENCE</scope>
    <source>
        <strain evidence="2">AVDCRST_MAG35</strain>
    </source>
</reference>
<feature type="compositionally biased region" description="Low complexity" evidence="1">
    <location>
        <begin position="22"/>
        <end position="32"/>
    </location>
</feature>
<accession>A0A6J4PHV0</accession>
<feature type="compositionally biased region" description="Basic residues" evidence="1">
    <location>
        <begin position="1"/>
        <end position="19"/>
    </location>
</feature>
<feature type="compositionally biased region" description="Basic residues" evidence="1">
    <location>
        <begin position="272"/>
        <end position="283"/>
    </location>
</feature>
<sequence>HHGPRRGQRDHRAPLHRGGVRAGPRAGLPAAAEQRRRRAPPARLGALRLPRPRAHRSCGHLHHRRHAGGIHGADLPAPTRPHPAQRAGVAVARRVAVHRLLRERVDLQPAAAAPGGHRRGRRGRHWRRDPRRWCALPEHRRGAQGGRAVLGRPHALRAPAGRRPRLVAEQPPGPRPARPQHRRCRADGLPQHHHDRRAPARPRPRRPRHRPPGAGAPARPRRGAAHRGRPRRGGRGRRPRPAAGVRPARGRHPHRPPAAGAPGAGPPGPAGRRSRRRRHRGRDRRVVGLRPLRPLRRRLPAALRRHPRGHPAPL</sequence>
<feature type="compositionally biased region" description="Basic residues" evidence="1">
    <location>
        <begin position="293"/>
        <end position="314"/>
    </location>
</feature>
<name>A0A6J4PHV0_9ACTN</name>
<dbReference type="EMBL" id="CADCUY010000343">
    <property type="protein sequence ID" value="CAA9415108.1"/>
    <property type="molecule type" value="Genomic_DNA"/>
</dbReference>
<feature type="compositionally biased region" description="Basic residues" evidence="1">
    <location>
        <begin position="191"/>
        <end position="211"/>
    </location>
</feature>
<gene>
    <name evidence="2" type="ORF">AVDCRST_MAG35-1661</name>
</gene>
<evidence type="ECO:0000256" key="1">
    <source>
        <dbReference type="SAM" id="MobiDB-lite"/>
    </source>
</evidence>